<gene>
    <name evidence="2" type="ORF">PINE0816_LOCUS3106</name>
</gene>
<reference evidence="2" key="1">
    <citation type="submission" date="2021-01" db="EMBL/GenBank/DDBJ databases">
        <authorList>
            <person name="Corre E."/>
            <person name="Pelletier E."/>
            <person name="Niang G."/>
            <person name="Scheremetjew M."/>
            <person name="Finn R."/>
            <person name="Kale V."/>
            <person name="Holt S."/>
            <person name="Cochrane G."/>
            <person name="Meng A."/>
            <person name="Brown T."/>
            <person name="Cohen L."/>
        </authorList>
    </citation>
    <scope>NUCLEOTIDE SEQUENCE</scope>
    <source>
        <strain evidence="2">CCAP1064/1</strain>
    </source>
</reference>
<dbReference type="AlphaFoldDB" id="A0A7S0BXY4"/>
<organism evidence="2">
    <name type="scientific">Proboscia inermis</name>
    <dbReference type="NCBI Taxonomy" id="420281"/>
    <lineage>
        <taxon>Eukaryota</taxon>
        <taxon>Sar</taxon>
        <taxon>Stramenopiles</taxon>
        <taxon>Ochrophyta</taxon>
        <taxon>Bacillariophyta</taxon>
        <taxon>Coscinodiscophyceae</taxon>
        <taxon>Rhizosoleniophycidae</taxon>
        <taxon>Rhizosoleniales</taxon>
        <taxon>Rhizosoleniaceae</taxon>
        <taxon>Proboscia</taxon>
    </lineage>
</organism>
<evidence type="ECO:0000313" key="2">
    <source>
        <dbReference type="EMBL" id="CAD8406989.1"/>
    </source>
</evidence>
<accession>A0A7S0BXY4</accession>
<name>A0A7S0BXY4_9STRA</name>
<proteinExistence type="predicted"/>
<feature type="region of interest" description="Disordered" evidence="1">
    <location>
        <begin position="308"/>
        <end position="351"/>
    </location>
</feature>
<feature type="compositionally biased region" description="Polar residues" evidence="1">
    <location>
        <begin position="313"/>
        <end position="337"/>
    </location>
</feature>
<sequence length="351" mass="39279">MNGGGMHKEDGGARKFDLLIDGQSVFDMLHIYELGEDIDECQMRYGDVIERFRYVGYPVIKDEEHNEAKNFSSSRTMTTVAESDNMTLGDSHYFEDYDAPRSKSLQEGEETLVQLAKQEPISRNYSQTKDSSDDVSTNTWELQNIPDFARTPLGSMDEGDYSQSRNTAASGAKSLLGEIATPAEEDLIDFSSPREIQQKTFHSQVQRPLMPYRRQSSSGFTSTIDALSPTSAFTNLPFAVPPPPTIEQMTADFGSFSVSPPVPQPQQSMPSSHYQAQNTSLHHGVGSYNSGHYTNQYQYQHQSSYMPNAHISAPSTMHQQNSSFQFSASPSNNSLGSQHFHHGSRSEHYRR</sequence>
<dbReference type="EMBL" id="HBEL01006469">
    <property type="protein sequence ID" value="CAD8406989.1"/>
    <property type="molecule type" value="Transcribed_RNA"/>
</dbReference>
<protein>
    <submittedName>
        <fullName evidence="2">Uncharacterized protein</fullName>
    </submittedName>
</protein>
<evidence type="ECO:0000256" key="1">
    <source>
        <dbReference type="SAM" id="MobiDB-lite"/>
    </source>
</evidence>